<dbReference type="InterPro" id="IPR015815">
    <property type="entry name" value="HIBADH-related"/>
</dbReference>
<accession>A0A6L9XYC7</accession>
<dbReference type="GO" id="GO:0051287">
    <property type="term" value="F:NAD binding"/>
    <property type="evidence" value="ECO:0007669"/>
    <property type="project" value="InterPro"/>
</dbReference>
<dbReference type="InterPro" id="IPR013328">
    <property type="entry name" value="6PGD_dom2"/>
</dbReference>
<evidence type="ECO:0000256" key="3">
    <source>
        <dbReference type="ARBA" id="ARBA00023027"/>
    </source>
</evidence>
<evidence type="ECO:0000256" key="2">
    <source>
        <dbReference type="ARBA" id="ARBA00023002"/>
    </source>
</evidence>
<evidence type="ECO:0000313" key="8">
    <source>
        <dbReference type="Proteomes" id="UP000474967"/>
    </source>
</evidence>
<dbReference type="InterPro" id="IPR036291">
    <property type="entry name" value="NAD(P)-bd_dom_sf"/>
</dbReference>
<name>A0A6L9XYC7_9MICO</name>
<dbReference type="SUPFAM" id="SSF48179">
    <property type="entry name" value="6-phosphogluconate dehydrogenase C-terminal domain-like"/>
    <property type="match status" value="1"/>
</dbReference>
<dbReference type="PANTHER" id="PTHR43580:SF2">
    <property type="entry name" value="CYTOKINE-LIKE NUCLEAR FACTOR N-PAC"/>
    <property type="match status" value="1"/>
</dbReference>
<comment type="caution">
    <text evidence="7">The sequence shown here is derived from an EMBL/GenBank/DDBJ whole genome shotgun (WGS) entry which is preliminary data.</text>
</comment>
<dbReference type="InterPro" id="IPR029154">
    <property type="entry name" value="HIBADH-like_NADP-bd"/>
</dbReference>
<dbReference type="GO" id="GO:0016491">
    <property type="term" value="F:oxidoreductase activity"/>
    <property type="evidence" value="ECO:0007669"/>
    <property type="project" value="UniProtKB-KW"/>
</dbReference>
<dbReference type="Pfam" id="PF14833">
    <property type="entry name" value="NAD_binding_11"/>
    <property type="match status" value="1"/>
</dbReference>
<protein>
    <submittedName>
        <fullName evidence="7">NAD(P)-dependent oxidoreductase</fullName>
    </submittedName>
</protein>
<evidence type="ECO:0000256" key="4">
    <source>
        <dbReference type="PIRSR" id="PIRSR000103-1"/>
    </source>
</evidence>
<evidence type="ECO:0000259" key="5">
    <source>
        <dbReference type="Pfam" id="PF03446"/>
    </source>
</evidence>
<dbReference type="InterPro" id="IPR006115">
    <property type="entry name" value="6PGDH_NADP-bd"/>
</dbReference>
<dbReference type="InterPro" id="IPR008927">
    <property type="entry name" value="6-PGluconate_DH-like_C_sf"/>
</dbReference>
<dbReference type="RefSeq" id="WP_163289857.1">
    <property type="nucleotide sequence ID" value="NZ_JAAGWY010000002.1"/>
</dbReference>
<dbReference type="GO" id="GO:0050661">
    <property type="term" value="F:NADP binding"/>
    <property type="evidence" value="ECO:0007669"/>
    <property type="project" value="InterPro"/>
</dbReference>
<feature type="domain" description="3-hydroxyisobutyrate dehydrogenase-like NAD-binding" evidence="6">
    <location>
        <begin position="173"/>
        <end position="288"/>
    </location>
</feature>
<dbReference type="EMBL" id="JAAGWY010000002">
    <property type="protein sequence ID" value="NEN06440.1"/>
    <property type="molecule type" value="Genomic_DNA"/>
</dbReference>
<dbReference type="Gene3D" id="3.40.50.720">
    <property type="entry name" value="NAD(P)-binding Rossmann-like Domain"/>
    <property type="match status" value="1"/>
</dbReference>
<dbReference type="Pfam" id="PF03446">
    <property type="entry name" value="NAD_binding_2"/>
    <property type="match status" value="1"/>
</dbReference>
<dbReference type="Proteomes" id="UP000474967">
    <property type="component" value="Unassembled WGS sequence"/>
</dbReference>
<keyword evidence="2" id="KW-0560">Oxidoreductase</keyword>
<dbReference type="AlphaFoldDB" id="A0A6L9XYC7"/>
<dbReference type="InterPro" id="IPR051265">
    <property type="entry name" value="HIBADH-related_NP60_sf"/>
</dbReference>
<feature type="active site" evidence="4">
    <location>
        <position position="179"/>
    </location>
</feature>
<dbReference type="SUPFAM" id="SSF51735">
    <property type="entry name" value="NAD(P)-binding Rossmann-fold domains"/>
    <property type="match status" value="1"/>
</dbReference>
<comment type="similarity">
    <text evidence="1">Belongs to the HIBADH-related family.</text>
</comment>
<keyword evidence="8" id="KW-1185">Reference proteome</keyword>
<evidence type="ECO:0000256" key="1">
    <source>
        <dbReference type="ARBA" id="ARBA00009080"/>
    </source>
</evidence>
<evidence type="ECO:0000313" key="7">
    <source>
        <dbReference type="EMBL" id="NEN06440.1"/>
    </source>
</evidence>
<organism evidence="7 8">
    <name type="scientific">Leifsonia tongyongensis</name>
    <dbReference type="NCBI Taxonomy" id="1268043"/>
    <lineage>
        <taxon>Bacteria</taxon>
        <taxon>Bacillati</taxon>
        <taxon>Actinomycetota</taxon>
        <taxon>Actinomycetes</taxon>
        <taxon>Micrococcales</taxon>
        <taxon>Microbacteriaceae</taxon>
        <taxon>Leifsonia</taxon>
    </lineage>
</organism>
<reference evidence="7 8" key="1">
    <citation type="journal article" date="2014" name="J. Microbiol.">
        <title>Diaminobutyricibacter tongyongensis gen. nov., sp. nov. and Homoserinibacter gongjuensis gen. nov., sp. nov. belong to the family Microbacteriaceae.</title>
        <authorList>
            <person name="Kim S.J."/>
            <person name="Ahn J.H."/>
            <person name="Weon H.Y."/>
            <person name="Hamada M."/>
            <person name="Suzuki K."/>
            <person name="Kwon S.W."/>
        </authorList>
    </citation>
    <scope>NUCLEOTIDE SEQUENCE [LARGE SCALE GENOMIC DNA]</scope>
    <source>
        <strain evidence="7 8">NBRC 108724</strain>
    </source>
</reference>
<sequence length="298" mass="30713">MSESSNPQPADLRVAILGTGTMGAAMARSLLRSGIHVTVWNRSVEKTKPLVDAGARAASNPYGAVRDADVVLTMLFDAAAVLRVAAEFLPGVRDTAIWMQSATIGADGMRSVAAAASGHHISVVDAPVLGTKDPAERGALTVLASGESGAVAALQPVFDAIGSRTVVVGDRLGDASDLKLVCNTWVASLTAGTAQSVALARAFGLETQAFLDAIAGSASDSPYAHLKSAVILGGNRAPQFALDGLLKDLRLAQATAGHSATTYLDSLERLYTEASQEGHGHEDVAWVYDAISAPIPTR</sequence>
<keyword evidence="3" id="KW-0520">NAD</keyword>
<dbReference type="PIRSF" id="PIRSF000103">
    <property type="entry name" value="HIBADH"/>
    <property type="match status" value="1"/>
</dbReference>
<gene>
    <name evidence="7" type="ORF">G3T36_11210</name>
</gene>
<evidence type="ECO:0000259" key="6">
    <source>
        <dbReference type="Pfam" id="PF14833"/>
    </source>
</evidence>
<proteinExistence type="inferred from homology"/>
<dbReference type="PANTHER" id="PTHR43580">
    <property type="entry name" value="OXIDOREDUCTASE GLYR1-RELATED"/>
    <property type="match status" value="1"/>
</dbReference>
<feature type="domain" description="6-phosphogluconate dehydrogenase NADP-binding" evidence="5">
    <location>
        <begin position="14"/>
        <end position="169"/>
    </location>
</feature>
<dbReference type="Gene3D" id="1.10.1040.10">
    <property type="entry name" value="N-(1-d-carboxylethyl)-l-norvaline Dehydrogenase, domain 2"/>
    <property type="match status" value="1"/>
</dbReference>